<feature type="compositionally biased region" description="Basic and acidic residues" evidence="1">
    <location>
        <begin position="1"/>
        <end position="14"/>
    </location>
</feature>
<dbReference type="PANTHER" id="PTHR30336:SF4">
    <property type="entry name" value="ENVELOPE BIOGENESIS FACTOR ELYC"/>
    <property type="match status" value="1"/>
</dbReference>
<dbReference type="AlphaFoldDB" id="A0A926S5S4"/>
<keyword evidence="2" id="KW-0812">Transmembrane</keyword>
<evidence type="ECO:0000259" key="3">
    <source>
        <dbReference type="Pfam" id="PF02698"/>
    </source>
</evidence>
<feature type="domain" description="DUF218" evidence="3">
    <location>
        <begin position="84"/>
        <end position="223"/>
    </location>
</feature>
<dbReference type="InterPro" id="IPR003848">
    <property type="entry name" value="DUF218"/>
</dbReference>
<keyword evidence="2" id="KW-1133">Transmembrane helix</keyword>
<dbReference type="Gene3D" id="3.40.50.620">
    <property type="entry name" value="HUPs"/>
    <property type="match status" value="1"/>
</dbReference>
<protein>
    <submittedName>
        <fullName evidence="4">YdcF family protein</fullName>
    </submittedName>
</protein>
<dbReference type="InterPro" id="IPR051599">
    <property type="entry name" value="Cell_Envelope_Assoc"/>
</dbReference>
<dbReference type="GO" id="GO:0000270">
    <property type="term" value="P:peptidoglycan metabolic process"/>
    <property type="evidence" value="ECO:0007669"/>
    <property type="project" value="TreeGrafter"/>
</dbReference>
<feature type="transmembrane region" description="Helical" evidence="2">
    <location>
        <begin position="49"/>
        <end position="69"/>
    </location>
</feature>
<dbReference type="GO" id="GO:0005886">
    <property type="term" value="C:plasma membrane"/>
    <property type="evidence" value="ECO:0007669"/>
    <property type="project" value="TreeGrafter"/>
</dbReference>
<dbReference type="GO" id="GO:0043164">
    <property type="term" value="P:Gram-negative-bacterium-type cell wall biogenesis"/>
    <property type="evidence" value="ECO:0007669"/>
    <property type="project" value="TreeGrafter"/>
</dbReference>
<gene>
    <name evidence="4" type="ORF">HK439_09390</name>
</gene>
<dbReference type="RefSeq" id="WP_190291145.1">
    <property type="nucleotide sequence ID" value="NZ_JABFCZ010000009.1"/>
</dbReference>
<evidence type="ECO:0000313" key="5">
    <source>
        <dbReference type="Proteomes" id="UP000598467"/>
    </source>
</evidence>
<dbReference type="EMBL" id="JABFCZ010000009">
    <property type="protein sequence ID" value="MBD1546475.1"/>
    <property type="molecule type" value="Genomic_DNA"/>
</dbReference>
<reference evidence="4" key="1">
    <citation type="submission" date="2020-05" db="EMBL/GenBank/DDBJ databases">
        <title>Identification of trans-AT polyketide cluster in two marine bacteria, producers of a novel glutaramide-containing polyketide sesbanimide D and analogs.</title>
        <authorList>
            <person name="Kacar D."/>
            <person name="Rodriguez P."/>
            <person name="Canedo L."/>
            <person name="Gonzalez E."/>
            <person name="Galan B."/>
            <person name="De La Calle F."/>
            <person name="Garcia J.L."/>
        </authorList>
    </citation>
    <scope>NUCLEOTIDE SEQUENCE</scope>
    <source>
        <strain evidence="4">PHM038</strain>
    </source>
</reference>
<feature type="region of interest" description="Disordered" evidence="1">
    <location>
        <begin position="1"/>
        <end position="40"/>
    </location>
</feature>
<dbReference type="Pfam" id="PF02698">
    <property type="entry name" value="DUF218"/>
    <property type="match status" value="1"/>
</dbReference>
<sequence>MSSTRTADDNHAEACEVSGMQIPAEPKPESGLSTPAGKTRRRRTGVRSVLALFCVLILTAVTASFIRFADKVASITMPDDIQADAIVVLTGGTERVSHAIRLLEENRAERLLISGVHPGTTVAQISTMTGSDTALFDCCVDLDRLALNTEGNAIETASWVRKHAFSSLLLVTSAYHLPRAEAELQGALPDVRLIPYPVQPSGMDLKSWYREPATIRLLLREYVKYTVASLRILGQNALRSLRF</sequence>
<name>A0A926S5S4_9HYPH</name>
<evidence type="ECO:0000256" key="2">
    <source>
        <dbReference type="SAM" id="Phobius"/>
    </source>
</evidence>
<dbReference type="InterPro" id="IPR014729">
    <property type="entry name" value="Rossmann-like_a/b/a_fold"/>
</dbReference>
<evidence type="ECO:0000313" key="4">
    <source>
        <dbReference type="EMBL" id="MBD1546475.1"/>
    </source>
</evidence>
<keyword evidence="2" id="KW-0472">Membrane</keyword>
<dbReference type="CDD" id="cd06259">
    <property type="entry name" value="YdcF-like"/>
    <property type="match status" value="1"/>
</dbReference>
<accession>A0A926S5S4</accession>
<organism evidence="4 5">
    <name type="scientific">Roseibium aggregatum</name>
    <dbReference type="NCBI Taxonomy" id="187304"/>
    <lineage>
        <taxon>Bacteria</taxon>
        <taxon>Pseudomonadati</taxon>
        <taxon>Pseudomonadota</taxon>
        <taxon>Alphaproteobacteria</taxon>
        <taxon>Hyphomicrobiales</taxon>
        <taxon>Stappiaceae</taxon>
        <taxon>Roseibium</taxon>
    </lineage>
</organism>
<dbReference type="Proteomes" id="UP000598467">
    <property type="component" value="Unassembled WGS sequence"/>
</dbReference>
<proteinExistence type="predicted"/>
<comment type="caution">
    <text evidence="4">The sequence shown here is derived from an EMBL/GenBank/DDBJ whole genome shotgun (WGS) entry which is preliminary data.</text>
</comment>
<evidence type="ECO:0000256" key="1">
    <source>
        <dbReference type="SAM" id="MobiDB-lite"/>
    </source>
</evidence>
<dbReference type="PANTHER" id="PTHR30336">
    <property type="entry name" value="INNER MEMBRANE PROTEIN, PROBABLE PERMEASE"/>
    <property type="match status" value="1"/>
</dbReference>